<dbReference type="InterPro" id="IPR005693">
    <property type="entry name" value="Mce"/>
</dbReference>
<keyword evidence="5" id="KW-1185">Reference proteome</keyword>
<dbReference type="PANTHER" id="PTHR33371">
    <property type="entry name" value="INTERMEMBRANE PHOSPHOLIPID TRANSPORT SYSTEM BINDING PROTEIN MLAD-RELATED"/>
    <property type="match status" value="1"/>
</dbReference>
<feature type="domain" description="Mce/MlaD" evidence="2">
    <location>
        <begin position="46"/>
        <end position="120"/>
    </location>
</feature>
<evidence type="ECO:0000259" key="2">
    <source>
        <dbReference type="Pfam" id="PF02470"/>
    </source>
</evidence>
<dbReference type="AlphaFoldDB" id="A0A4R2QEC3"/>
<dbReference type="PANTHER" id="PTHR33371:SF15">
    <property type="entry name" value="LIPOPROTEIN LPRN"/>
    <property type="match status" value="1"/>
</dbReference>
<proteinExistence type="predicted"/>
<dbReference type="RefSeq" id="WP_132880031.1">
    <property type="nucleotide sequence ID" value="NZ_SLXQ01000016.1"/>
</dbReference>
<evidence type="ECO:0000256" key="1">
    <source>
        <dbReference type="SAM" id="MobiDB-lite"/>
    </source>
</evidence>
<organism evidence="4 5">
    <name type="scientific">Tamaricihabitans halophyticus</name>
    <dbReference type="NCBI Taxonomy" id="1262583"/>
    <lineage>
        <taxon>Bacteria</taxon>
        <taxon>Bacillati</taxon>
        <taxon>Actinomycetota</taxon>
        <taxon>Actinomycetes</taxon>
        <taxon>Pseudonocardiales</taxon>
        <taxon>Pseudonocardiaceae</taxon>
        <taxon>Tamaricihabitans</taxon>
    </lineage>
</organism>
<evidence type="ECO:0000313" key="5">
    <source>
        <dbReference type="Proteomes" id="UP000294911"/>
    </source>
</evidence>
<sequence length="403" mass="42677">MIRRTRRGPLASVGLALVALLLAGCGFTGLYQVPLPGGADLGDRPFRVTANFADVLDLVPQAAVKVNDVAVGKVERIELAEDNETAVVNMVVNGEVRLPGNAGAALRQSSLLGEKYVLLTAPPTGQERGRLTEGARIPVERTNRSPEIEEVLGALSLLLNGGGIEQVRTIVREVNAGLDGNVPELRALLSNVHTLVGDLDSQRGNIVRAIESLNRFAGTVRAQTADLTTALDDLAPGLRVVNQQRDQLVGMLTALNRLSETAVDTVHRTREDLVTDLRLLEPTLRKLADAGSDLPKSLQMLVTFPFTDYFVNTVKGDFTNVHVNFDLDLSETLRSITNQRTPLIELPDSLRQDGASTGEPAAPPALPLPGTAEPRPAPATAGEPAPAVPGSLGELVGNLLGGG</sequence>
<feature type="region of interest" description="Disordered" evidence="1">
    <location>
        <begin position="344"/>
        <end position="403"/>
    </location>
</feature>
<dbReference type="InterPro" id="IPR052336">
    <property type="entry name" value="MlaD_Phospholipid_Transporter"/>
</dbReference>
<feature type="domain" description="Mammalian cell entry C-terminal" evidence="3">
    <location>
        <begin position="129"/>
        <end position="301"/>
    </location>
</feature>
<dbReference type="GO" id="GO:0005576">
    <property type="term" value="C:extracellular region"/>
    <property type="evidence" value="ECO:0007669"/>
    <property type="project" value="TreeGrafter"/>
</dbReference>
<feature type="compositionally biased region" description="Low complexity" evidence="1">
    <location>
        <begin position="368"/>
        <end position="403"/>
    </location>
</feature>
<dbReference type="Proteomes" id="UP000294911">
    <property type="component" value="Unassembled WGS sequence"/>
</dbReference>
<protein>
    <submittedName>
        <fullName evidence="4">Phospholipid/cholesterol/gamma-HCH transport system substrate-binding protein</fullName>
    </submittedName>
</protein>
<reference evidence="4 5" key="1">
    <citation type="submission" date="2019-03" db="EMBL/GenBank/DDBJ databases">
        <title>Genomic Encyclopedia of Type Strains, Phase IV (KMG-IV): sequencing the most valuable type-strain genomes for metagenomic binning, comparative biology and taxonomic classification.</title>
        <authorList>
            <person name="Goeker M."/>
        </authorList>
    </citation>
    <scope>NUCLEOTIDE SEQUENCE [LARGE SCALE GENOMIC DNA]</scope>
    <source>
        <strain evidence="4 5">DSM 45765</strain>
    </source>
</reference>
<evidence type="ECO:0000259" key="3">
    <source>
        <dbReference type="Pfam" id="PF11887"/>
    </source>
</evidence>
<dbReference type="Pfam" id="PF02470">
    <property type="entry name" value="MlaD"/>
    <property type="match status" value="1"/>
</dbReference>
<gene>
    <name evidence="4" type="ORF">EV191_11633</name>
</gene>
<evidence type="ECO:0000313" key="4">
    <source>
        <dbReference type="EMBL" id="TCP45391.1"/>
    </source>
</evidence>
<comment type="caution">
    <text evidence="4">The sequence shown here is derived from an EMBL/GenBank/DDBJ whole genome shotgun (WGS) entry which is preliminary data.</text>
</comment>
<dbReference type="PROSITE" id="PS51257">
    <property type="entry name" value="PROKAR_LIPOPROTEIN"/>
    <property type="match status" value="1"/>
</dbReference>
<dbReference type="OrthoDB" id="9774928at2"/>
<dbReference type="InterPro" id="IPR003399">
    <property type="entry name" value="Mce/MlaD"/>
</dbReference>
<dbReference type="InterPro" id="IPR024516">
    <property type="entry name" value="Mce_C"/>
</dbReference>
<dbReference type="NCBIfam" id="TIGR00996">
    <property type="entry name" value="Mtu_fam_mce"/>
    <property type="match status" value="1"/>
</dbReference>
<accession>A0A4R2QEC3</accession>
<dbReference type="EMBL" id="SLXQ01000016">
    <property type="protein sequence ID" value="TCP45391.1"/>
    <property type="molecule type" value="Genomic_DNA"/>
</dbReference>
<name>A0A4R2QEC3_9PSEU</name>
<dbReference type="Pfam" id="PF11887">
    <property type="entry name" value="Mce4_CUP1"/>
    <property type="match status" value="1"/>
</dbReference>